<dbReference type="EMBL" id="GG745346">
    <property type="protein sequence ID" value="KNE64926.1"/>
    <property type="molecule type" value="Genomic_DNA"/>
</dbReference>
<dbReference type="CDD" id="cd00333">
    <property type="entry name" value="MIP"/>
    <property type="match status" value="1"/>
</dbReference>
<dbReference type="GO" id="GO:0015254">
    <property type="term" value="F:glycerol channel activity"/>
    <property type="evidence" value="ECO:0007669"/>
    <property type="project" value="TreeGrafter"/>
</dbReference>
<dbReference type="STRING" id="578462.A0A0L0SQZ7"/>
<dbReference type="InterPro" id="IPR022357">
    <property type="entry name" value="MIP_CS"/>
</dbReference>
<dbReference type="OrthoDB" id="3222at2759"/>
<keyword evidence="10" id="KW-1185">Reference proteome</keyword>
<evidence type="ECO:0000256" key="4">
    <source>
        <dbReference type="ARBA" id="ARBA00022692"/>
    </source>
</evidence>
<proteinExistence type="inferred from homology"/>
<dbReference type="PANTHER" id="PTHR43829:SF9">
    <property type="entry name" value="AQUAPORIN-9"/>
    <property type="match status" value="1"/>
</dbReference>
<dbReference type="PANTHER" id="PTHR43829">
    <property type="entry name" value="AQUAPORIN OR AQUAGLYCEROPORIN RELATED"/>
    <property type="match status" value="1"/>
</dbReference>
<dbReference type="InterPro" id="IPR000425">
    <property type="entry name" value="MIP"/>
</dbReference>
<feature type="transmembrane region" description="Helical" evidence="8">
    <location>
        <begin position="96"/>
        <end position="115"/>
    </location>
</feature>
<feature type="transmembrane region" description="Helical" evidence="8">
    <location>
        <begin position="136"/>
        <end position="159"/>
    </location>
</feature>
<evidence type="ECO:0000256" key="1">
    <source>
        <dbReference type="ARBA" id="ARBA00004141"/>
    </source>
</evidence>
<dbReference type="Pfam" id="PF00230">
    <property type="entry name" value="MIP"/>
    <property type="match status" value="1"/>
</dbReference>
<evidence type="ECO:0000313" key="10">
    <source>
        <dbReference type="Proteomes" id="UP000054350"/>
    </source>
</evidence>
<evidence type="ECO:0000256" key="8">
    <source>
        <dbReference type="SAM" id="Phobius"/>
    </source>
</evidence>
<comment type="similarity">
    <text evidence="2 7">Belongs to the MIP/aquaporin (TC 1.A.8) family.</text>
</comment>
<evidence type="ECO:0000256" key="6">
    <source>
        <dbReference type="ARBA" id="ARBA00023136"/>
    </source>
</evidence>
<dbReference type="eggNOG" id="KOG0224">
    <property type="taxonomic scope" value="Eukaryota"/>
</dbReference>
<protein>
    <submittedName>
        <fullName evidence="9">MIP family channel protein</fullName>
    </submittedName>
</protein>
<dbReference type="NCBIfam" id="TIGR00861">
    <property type="entry name" value="MIP"/>
    <property type="match status" value="1"/>
</dbReference>
<dbReference type="OMA" id="FTSHHYY"/>
<dbReference type="AlphaFoldDB" id="A0A0L0SQZ7"/>
<dbReference type="PROSITE" id="PS00221">
    <property type="entry name" value="MIP"/>
    <property type="match status" value="1"/>
</dbReference>
<keyword evidence="4 7" id="KW-0812">Transmembrane</keyword>
<dbReference type="GO" id="GO:0005886">
    <property type="term" value="C:plasma membrane"/>
    <property type="evidence" value="ECO:0007669"/>
    <property type="project" value="TreeGrafter"/>
</dbReference>
<feature type="transmembrane region" description="Helical" evidence="8">
    <location>
        <begin position="229"/>
        <end position="248"/>
    </location>
</feature>
<dbReference type="GO" id="GO:0015250">
    <property type="term" value="F:water channel activity"/>
    <property type="evidence" value="ECO:0007669"/>
    <property type="project" value="TreeGrafter"/>
</dbReference>
<reference evidence="10" key="2">
    <citation type="submission" date="2009-11" db="EMBL/GenBank/DDBJ databases">
        <title>The Genome Sequence of Allomyces macrogynus strain ATCC 38327.</title>
        <authorList>
            <consortium name="The Broad Institute Genome Sequencing Platform"/>
            <person name="Russ C."/>
            <person name="Cuomo C."/>
            <person name="Shea T."/>
            <person name="Young S.K."/>
            <person name="Zeng Q."/>
            <person name="Koehrsen M."/>
            <person name="Haas B."/>
            <person name="Borodovsky M."/>
            <person name="Guigo R."/>
            <person name="Alvarado L."/>
            <person name="Berlin A."/>
            <person name="Borenstein D."/>
            <person name="Chen Z."/>
            <person name="Engels R."/>
            <person name="Freedman E."/>
            <person name="Gellesch M."/>
            <person name="Goldberg J."/>
            <person name="Griggs A."/>
            <person name="Gujja S."/>
            <person name="Heiman D."/>
            <person name="Hepburn T."/>
            <person name="Howarth C."/>
            <person name="Jen D."/>
            <person name="Larson L."/>
            <person name="Lewis B."/>
            <person name="Mehta T."/>
            <person name="Park D."/>
            <person name="Pearson M."/>
            <person name="Roberts A."/>
            <person name="Saif S."/>
            <person name="Shenoy N."/>
            <person name="Sisk P."/>
            <person name="Stolte C."/>
            <person name="Sykes S."/>
            <person name="Walk T."/>
            <person name="White J."/>
            <person name="Yandava C."/>
            <person name="Burger G."/>
            <person name="Gray M.W."/>
            <person name="Holland P.W.H."/>
            <person name="King N."/>
            <person name="Lang F.B.F."/>
            <person name="Roger A.J."/>
            <person name="Ruiz-Trillo I."/>
            <person name="Lander E."/>
            <person name="Nusbaum C."/>
        </authorList>
    </citation>
    <scope>NUCLEOTIDE SEQUENCE [LARGE SCALE GENOMIC DNA]</scope>
    <source>
        <strain evidence="10">ATCC 38327</strain>
    </source>
</reference>
<gene>
    <name evidence="9" type="ORF">AMAG_10591</name>
</gene>
<dbReference type="InterPro" id="IPR023271">
    <property type="entry name" value="Aquaporin-like"/>
</dbReference>
<evidence type="ECO:0000256" key="5">
    <source>
        <dbReference type="ARBA" id="ARBA00022989"/>
    </source>
</evidence>
<dbReference type="PRINTS" id="PR00783">
    <property type="entry name" value="MINTRINSICP"/>
</dbReference>
<dbReference type="InterPro" id="IPR050363">
    <property type="entry name" value="MIP/Aquaporin"/>
</dbReference>
<keyword evidence="5 8" id="KW-1133">Transmembrane helix</keyword>
<keyword evidence="3 7" id="KW-0813">Transport</keyword>
<feature type="transmembrane region" description="Helical" evidence="8">
    <location>
        <begin position="58"/>
        <end position="76"/>
    </location>
</feature>
<feature type="transmembrane region" description="Helical" evidence="8">
    <location>
        <begin position="199"/>
        <end position="217"/>
    </location>
</feature>
<accession>A0A0L0SQZ7</accession>
<sequence>MTNGSPNRTMVDLEVGLAADETLTRQPAPALKIDTAAVAVASSPATALTRFQATCREYLAEILGTFMLVLIGEGSAAQSVLSNGAAGDALSVRVGFAAGIFLGVLLAGDISGGHLNPAVTFAMAVHRGFPWCKVPFYIVSQGIGAFLGSLVVYLCYLNGIQNADGGVRTVPDWTLEPGSPAPTAGIFATYPAPYMSTGGAFLVEMVGTMVLVLGILGATDPRNGMAKKLSPPVAVALSILAVGVALGGETSFAINPARDFAPRVMLALAGYGSQVWAACSYYFWVPFIAPYVGGTLAGFIMQLFCSWPATEAIESPTTAVDDHAAATAVLKAPLLGSLETSALEETVVIR</sequence>
<dbReference type="Gene3D" id="1.20.1080.10">
    <property type="entry name" value="Glycerol uptake facilitator protein"/>
    <property type="match status" value="1"/>
</dbReference>
<name>A0A0L0SQZ7_ALLM3</name>
<organism evidence="9 10">
    <name type="scientific">Allomyces macrogynus (strain ATCC 38327)</name>
    <name type="common">Allomyces javanicus var. macrogynus</name>
    <dbReference type="NCBI Taxonomy" id="578462"/>
    <lineage>
        <taxon>Eukaryota</taxon>
        <taxon>Fungi</taxon>
        <taxon>Fungi incertae sedis</taxon>
        <taxon>Blastocladiomycota</taxon>
        <taxon>Blastocladiomycetes</taxon>
        <taxon>Blastocladiales</taxon>
        <taxon>Blastocladiaceae</taxon>
        <taxon>Allomyces</taxon>
    </lineage>
</organism>
<evidence type="ECO:0000256" key="2">
    <source>
        <dbReference type="ARBA" id="ARBA00006175"/>
    </source>
</evidence>
<evidence type="ECO:0000256" key="3">
    <source>
        <dbReference type="ARBA" id="ARBA00022448"/>
    </source>
</evidence>
<dbReference type="Proteomes" id="UP000054350">
    <property type="component" value="Unassembled WGS sequence"/>
</dbReference>
<evidence type="ECO:0000256" key="7">
    <source>
        <dbReference type="RuleBase" id="RU000477"/>
    </source>
</evidence>
<dbReference type="SUPFAM" id="SSF81338">
    <property type="entry name" value="Aquaporin-like"/>
    <property type="match status" value="1"/>
</dbReference>
<reference evidence="9 10" key="1">
    <citation type="submission" date="2009-11" db="EMBL/GenBank/DDBJ databases">
        <title>Annotation of Allomyces macrogynus ATCC 38327.</title>
        <authorList>
            <consortium name="The Broad Institute Genome Sequencing Platform"/>
            <person name="Russ C."/>
            <person name="Cuomo C."/>
            <person name="Burger G."/>
            <person name="Gray M.W."/>
            <person name="Holland P.W.H."/>
            <person name="King N."/>
            <person name="Lang F.B.F."/>
            <person name="Roger A.J."/>
            <person name="Ruiz-Trillo I."/>
            <person name="Young S.K."/>
            <person name="Zeng Q."/>
            <person name="Gargeya S."/>
            <person name="Fitzgerald M."/>
            <person name="Haas B."/>
            <person name="Abouelleil A."/>
            <person name="Alvarado L."/>
            <person name="Arachchi H.M."/>
            <person name="Berlin A."/>
            <person name="Chapman S.B."/>
            <person name="Gearin G."/>
            <person name="Goldberg J."/>
            <person name="Griggs A."/>
            <person name="Gujja S."/>
            <person name="Hansen M."/>
            <person name="Heiman D."/>
            <person name="Howarth C."/>
            <person name="Larimer J."/>
            <person name="Lui A."/>
            <person name="MacDonald P.J.P."/>
            <person name="McCowen C."/>
            <person name="Montmayeur A."/>
            <person name="Murphy C."/>
            <person name="Neiman D."/>
            <person name="Pearson M."/>
            <person name="Priest M."/>
            <person name="Roberts A."/>
            <person name="Saif S."/>
            <person name="Shea T."/>
            <person name="Sisk P."/>
            <person name="Stolte C."/>
            <person name="Sykes S."/>
            <person name="Wortman J."/>
            <person name="Nusbaum C."/>
            <person name="Birren B."/>
        </authorList>
    </citation>
    <scope>NUCLEOTIDE SEQUENCE [LARGE SCALE GENOMIC DNA]</scope>
    <source>
        <strain evidence="9 10">ATCC 38327</strain>
    </source>
</reference>
<dbReference type="VEuPathDB" id="FungiDB:AMAG_10591"/>
<comment type="subcellular location">
    <subcellularLocation>
        <location evidence="1">Membrane</location>
        <topology evidence="1">Multi-pass membrane protein</topology>
    </subcellularLocation>
</comment>
<evidence type="ECO:0000313" key="9">
    <source>
        <dbReference type="EMBL" id="KNE64926.1"/>
    </source>
</evidence>
<keyword evidence="6 8" id="KW-0472">Membrane</keyword>